<dbReference type="Proteomes" id="UP001208570">
    <property type="component" value="Unassembled WGS sequence"/>
</dbReference>
<dbReference type="GO" id="GO:0042256">
    <property type="term" value="P:cytosolic ribosome assembly"/>
    <property type="evidence" value="ECO:0007669"/>
    <property type="project" value="TreeGrafter"/>
</dbReference>
<dbReference type="Pfam" id="PF02330">
    <property type="entry name" value="MAM33"/>
    <property type="match status" value="1"/>
</dbReference>
<organism evidence="2 3">
    <name type="scientific">Paralvinella palmiformis</name>
    <dbReference type="NCBI Taxonomy" id="53620"/>
    <lineage>
        <taxon>Eukaryota</taxon>
        <taxon>Metazoa</taxon>
        <taxon>Spiralia</taxon>
        <taxon>Lophotrochozoa</taxon>
        <taxon>Annelida</taxon>
        <taxon>Polychaeta</taxon>
        <taxon>Sedentaria</taxon>
        <taxon>Canalipalpata</taxon>
        <taxon>Terebellida</taxon>
        <taxon>Terebelliformia</taxon>
        <taxon>Alvinellidae</taxon>
        <taxon>Paralvinella</taxon>
    </lineage>
</organism>
<keyword evidence="3" id="KW-1185">Reference proteome</keyword>
<dbReference type="PANTHER" id="PTHR10826">
    <property type="entry name" value="COMPLEMENT COMPONENT 1"/>
    <property type="match status" value="1"/>
</dbReference>
<dbReference type="EMBL" id="JAODUP010000048">
    <property type="protein sequence ID" value="KAK2165574.1"/>
    <property type="molecule type" value="Genomic_DNA"/>
</dbReference>
<name>A0AAD9K622_9ANNE</name>
<dbReference type="InterPro" id="IPR036561">
    <property type="entry name" value="MAM33_sf"/>
</dbReference>
<evidence type="ECO:0000313" key="3">
    <source>
        <dbReference type="Proteomes" id="UP001208570"/>
    </source>
</evidence>
<comment type="similarity">
    <text evidence="1">Belongs to the MAM33 family.</text>
</comment>
<accession>A0AAD9K622</accession>
<dbReference type="SUPFAM" id="SSF54529">
    <property type="entry name" value="Mitochondrial glycoprotein MAM33-like"/>
    <property type="match status" value="1"/>
</dbReference>
<comment type="caution">
    <text evidence="2">The sequence shown here is derived from an EMBL/GenBank/DDBJ whole genome shotgun (WGS) entry which is preliminary data.</text>
</comment>
<dbReference type="InterPro" id="IPR003428">
    <property type="entry name" value="MAM33"/>
</dbReference>
<dbReference type="AlphaFoldDB" id="A0AAD9K622"/>
<dbReference type="PANTHER" id="PTHR10826:SF1">
    <property type="entry name" value="COMPLEMENT COMPONENT 1 Q SUBCOMPONENT-BINDING PROTEIN, MITOCHONDRIAL"/>
    <property type="match status" value="1"/>
</dbReference>
<proteinExistence type="inferred from homology"/>
<sequence>MSFFTARCLMGAGSRVARQLMHVNRTTVLSFNCRWGLKPTLTATRSLWCLTRQPINQVTAGSISGQHRALHSEGDGSLIQFLEDEIKREKKIEKKLPTVKGFDLTKSGTSDVEFTKSGDGETIKIKFNINNSVSDLETQEENPSNEAVQMVSRPPFVVELTKGDNTLALSMIFPETGPDDLEDPGREGDDAYEDEIIIDSIAMMKKGEEWSDSVYTLQGMNMDGTMYDMLLDLLDERGITDKFLDELVDFATVYEQQHYVKFLDNLKGFCSSD</sequence>
<evidence type="ECO:0000256" key="1">
    <source>
        <dbReference type="ARBA" id="ARBA00005457"/>
    </source>
</evidence>
<dbReference type="GO" id="GO:0005759">
    <property type="term" value="C:mitochondrial matrix"/>
    <property type="evidence" value="ECO:0007669"/>
    <property type="project" value="InterPro"/>
</dbReference>
<protein>
    <recommendedName>
        <fullName evidence="4">Complement component 1 Q subcomponent-binding protein, mitochondrial</fullName>
    </recommendedName>
</protein>
<dbReference type="Gene3D" id="3.10.280.10">
    <property type="entry name" value="Mitochondrial glycoprotein"/>
    <property type="match status" value="1"/>
</dbReference>
<evidence type="ECO:0008006" key="4">
    <source>
        <dbReference type="Google" id="ProtNLM"/>
    </source>
</evidence>
<reference evidence="2" key="1">
    <citation type="journal article" date="2023" name="Mol. Biol. Evol.">
        <title>Third-Generation Sequencing Reveals the Adaptive Role of the Epigenome in Three Deep-Sea Polychaetes.</title>
        <authorList>
            <person name="Perez M."/>
            <person name="Aroh O."/>
            <person name="Sun Y."/>
            <person name="Lan Y."/>
            <person name="Juniper S.K."/>
            <person name="Young C.R."/>
            <person name="Angers B."/>
            <person name="Qian P.Y."/>
        </authorList>
    </citation>
    <scope>NUCLEOTIDE SEQUENCE</scope>
    <source>
        <strain evidence="2">P08H-3</strain>
    </source>
</reference>
<gene>
    <name evidence="2" type="ORF">LSH36_48g03063</name>
</gene>
<evidence type="ECO:0000313" key="2">
    <source>
        <dbReference type="EMBL" id="KAK2165574.1"/>
    </source>
</evidence>